<evidence type="ECO:0000313" key="7">
    <source>
        <dbReference type="Proteomes" id="UP001147830"/>
    </source>
</evidence>
<protein>
    <recommendedName>
        <fullName evidence="2">diguanylate cyclase</fullName>
        <ecNumber evidence="2">2.7.7.65</ecNumber>
    </recommendedName>
</protein>
<dbReference type="RefSeq" id="WP_260975509.1">
    <property type="nucleotide sequence ID" value="NZ_JAOANI010000014.1"/>
</dbReference>
<name>A0A9X2WDX3_9GAMM</name>
<dbReference type="InterPro" id="IPR050469">
    <property type="entry name" value="Diguanylate_Cyclase"/>
</dbReference>
<comment type="catalytic activity">
    <reaction evidence="3">
        <text>2 GTP = 3',3'-c-di-GMP + 2 diphosphate</text>
        <dbReference type="Rhea" id="RHEA:24898"/>
        <dbReference type="ChEBI" id="CHEBI:33019"/>
        <dbReference type="ChEBI" id="CHEBI:37565"/>
        <dbReference type="ChEBI" id="CHEBI:58805"/>
        <dbReference type="EC" id="2.7.7.65"/>
    </reaction>
</comment>
<dbReference type="Pfam" id="PF00990">
    <property type="entry name" value="GGDEF"/>
    <property type="match status" value="1"/>
</dbReference>
<evidence type="ECO:0000256" key="2">
    <source>
        <dbReference type="ARBA" id="ARBA00012528"/>
    </source>
</evidence>
<evidence type="ECO:0000256" key="3">
    <source>
        <dbReference type="ARBA" id="ARBA00034247"/>
    </source>
</evidence>
<feature type="coiled-coil region" evidence="4">
    <location>
        <begin position="128"/>
        <end position="155"/>
    </location>
</feature>
<gene>
    <name evidence="6" type="ORF">NYR02_06220</name>
</gene>
<sequence>MTKIPDIIASSAQNAAENTAQVAAVVTVLNSLDAMIYVADMKTYELLFINDYARKKWGEPGNKRCWEYLQTNQSGPCAFCTNDKLLDENQQANGVYVWEFQNTQNGHWYQCRDEAIRWINGDLVRIEIATDITDRKSMEQELEAARREAEYLAGTDPLTDLNNRRVFFNLGEQVLKEALRFNCPTSIIMFDLDHFKLINDTWGHNVGDAVLKRVADIAAATVRTADILARIGGEEFAILLPQTDLPQARTLAERIRKAIAADVLLINNAPIGVEASFGISSCEECGELTLTDLLNIADQQLYLSKKHGRNRTSAHQVNP</sequence>
<dbReference type="Gene3D" id="3.30.70.270">
    <property type="match status" value="1"/>
</dbReference>
<dbReference type="SUPFAM" id="SSF55073">
    <property type="entry name" value="Nucleotide cyclase"/>
    <property type="match status" value="1"/>
</dbReference>
<dbReference type="PANTHER" id="PTHR45138:SF9">
    <property type="entry name" value="DIGUANYLATE CYCLASE DGCM-RELATED"/>
    <property type="match status" value="1"/>
</dbReference>
<dbReference type="PROSITE" id="PS50887">
    <property type="entry name" value="GGDEF"/>
    <property type="match status" value="1"/>
</dbReference>
<evidence type="ECO:0000256" key="1">
    <source>
        <dbReference type="ARBA" id="ARBA00001946"/>
    </source>
</evidence>
<evidence type="ECO:0000256" key="4">
    <source>
        <dbReference type="SAM" id="Coils"/>
    </source>
</evidence>
<comment type="caution">
    <text evidence="6">The sequence shown here is derived from an EMBL/GenBank/DDBJ whole genome shotgun (WGS) entry which is preliminary data.</text>
</comment>
<dbReference type="GO" id="GO:0052621">
    <property type="term" value="F:diguanylate cyclase activity"/>
    <property type="evidence" value="ECO:0007669"/>
    <property type="project" value="UniProtKB-EC"/>
</dbReference>
<dbReference type="SMART" id="SM00267">
    <property type="entry name" value="GGDEF"/>
    <property type="match status" value="1"/>
</dbReference>
<feature type="domain" description="GGDEF" evidence="5">
    <location>
        <begin position="183"/>
        <end position="317"/>
    </location>
</feature>
<keyword evidence="7" id="KW-1185">Reference proteome</keyword>
<organism evidence="6 7">
    <name type="scientific">Thalassolituus pacificus</name>
    <dbReference type="NCBI Taxonomy" id="2975440"/>
    <lineage>
        <taxon>Bacteria</taxon>
        <taxon>Pseudomonadati</taxon>
        <taxon>Pseudomonadota</taxon>
        <taxon>Gammaproteobacteria</taxon>
        <taxon>Oceanospirillales</taxon>
        <taxon>Oceanospirillaceae</taxon>
        <taxon>Thalassolituus</taxon>
    </lineage>
</organism>
<dbReference type="CDD" id="cd01949">
    <property type="entry name" value="GGDEF"/>
    <property type="match status" value="1"/>
</dbReference>
<reference evidence="6" key="2">
    <citation type="submission" date="2022-08" db="EMBL/GenBank/DDBJ databases">
        <authorList>
            <person name="Dong C."/>
        </authorList>
    </citation>
    <scope>NUCLEOTIDE SEQUENCE</scope>
    <source>
        <strain evidence="6">59MF3M-4</strain>
    </source>
</reference>
<dbReference type="InterPro" id="IPR043128">
    <property type="entry name" value="Rev_trsase/Diguanyl_cyclase"/>
</dbReference>
<dbReference type="FunFam" id="3.30.70.270:FF:000001">
    <property type="entry name" value="Diguanylate cyclase domain protein"/>
    <property type="match status" value="1"/>
</dbReference>
<dbReference type="PANTHER" id="PTHR45138">
    <property type="entry name" value="REGULATORY COMPONENTS OF SENSORY TRANSDUCTION SYSTEM"/>
    <property type="match status" value="1"/>
</dbReference>
<dbReference type="InterPro" id="IPR000160">
    <property type="entry name" value="GGDEF_dom"/>
</dbReference>
<dbReference type="AlphaFoldDB" id="A0A9X2WDX3"/>
<proteinExistence type="predicted"/>
<accession>A0A9X2WDX3</accession>
<evidence type="ECO:0000313" key="6">
    <source>
        <dbReference type="EMBL" id="MCT7358612.1"/>
    </source>
</evidence>
<dbReference type="Proteomes" id="UP001147830">
    <property type="component" value="Unassembled WGS sequence"/>
</dbReference>
<dbReference type="Gene3D" id="3.30.450.20">
    <property type="entry name" value="PAS domain"/>
    <property type="match status" value="1"/>
</dbReference>
<reference evidence="6" key="1">
    <citation type="journal article" date="2022" name="Front. Microbiol.">
        <title>Genome-based taxonomic rearrangement of Oceanobacter-related bacteria including the description of Thalassolituus hydrocarbonoclasticus sp. nov. and Thalassolituus pacificus sp. nov. and emended description of the genus Thalassolituus.</title>
        <authorList>
            <person name="Dong C."/>
            <person name="Wei L."/>
            <person name="Wang J."/>
            <person name="Lai Q."/>
            <person name="Huang Z."/>
            <person name="Shao Z."/>
        </authorList>
    </citation>
    <scope>NUCLEOTIDE SEQUENCE</scope>
    <source>
        <strain evidence="6">59MF3M-4</strain>
    </source>
</reference>
<dbReference type="NCBIfam" id="TIGR00254">
    <property type="entry name" value="GGDEF"/>
    <property type="match status" value="1"/>
</dbReference>
<evidence type="ECO:0000259" key="5">
    <source>
        <dbReference type="PROSITE" id="PS50887"/>
    </source>
</evidence>
<comment type="cofactor">
    <cofactor evidence="1">
        <name>Mg(2+)</name>
        <dbReference type="ChEBI" id="CHEBI:18420"/>
    </cofactor>
</comment>
<dbReference type="EMBL" id="JAOANI010000014">
    <property type="protein sequence ID" value="MCT7358612.1"/>
    <property type="molecule type" value="Genomic_DNA"/>
</dbReference>
<dbReference type="InterPro" id="IPR029787">
    <property type="entry name" value="Nucleotide_cyclase"/>
</dbReference>
<keyword evidence="4" id="KW-0175">Coiled coil</keyword>
<dbReference type="EC" id="2.7.7.65" evidence="2"/>